<dbReference type="Gene3D" id="1.10.150.130">
    <property type="match status" value="1"/>
</dbReference>
<dbReference type="InterPro" id="IPR010998">
    <property type="entry name" value="Integrase_recombinase_N"/>
</dbReference>
<proteinExistence type="inferred from homology"/>
<keyword evidence="3" id="KW-0229">DNA integration</keyword>
<protein>
    <recommendedName>
        <fullName evidence="2">Integrase</fullName>
    </recommendedName>
</protein>
<keyword evidence="5" id="KW-0233">DNA recombination</keyword>
<dbReference type="InterPro" id="IPR011010">
    <property type="entry name" value="DNA_brk_join_enz"/>
</dbReference>
<dbReference type="GO" id="GO:0075713">
    <property type="term" value="P:establishment of integrated proviral latency"/>
    <property type="evidence" value="ECO:0007669"/>
    <property type="project" value="UniProtKB-KW"/>
</dbReference>
<evidence type="ECO:0000256" key="2">
    <source>
        <dbReference type="ARBA" id="ARBA00016082"/>
    </source>
</evidence>
<keyword evidence="6" id="KW-1179">Viral genome integration</keyword>
<dbReference type="Gene3D" id="3.30.160.60">
    <property type="entry name" value="Classic Zinc Finger"/>
    <property type="match status" value="1"/>
</dbReference>
<dbReference type="Gene3D" id="1.10.443.10">
    <property type="entry name" value="Intergrase catalytic core"/>
    <property type="match status" value="1"/>
</dbReference>
<name>A0A8S5RFZ6_9VIRU</name>
<keyword evidence="4 8" id="KW-0238">DNA-binding</keyword>
<comment type="similarity">
    <text evidence="1">Belongs to the 'phage' integrase family.</text>
</comment>
<dbReference type="PROSITE" id="PS51900">
    <property type="entry name" value="CB"/>
    <property type="match status" value="1"/>
</dbReference>
<feature type="domain" description="Core-binding (CB)" evidence="10">
    <location>
        <begin position="66"/>
        <end position="148"/>
    </location>
</feature>
<dbReference type="GO" id="GO:0003677">
    <property type="term" value="F:DNA binding"/>
    <property type="evidence" value="ECO:0007669"/>
    <property type="project" value="UniProtKB-UniRule"/>
</dbReference>
<dbReference type="InterPro" id="IPR004107">
    <property type="entry name" value="Integrase_SAM-like_N"/>
</dbReference>
<dbReference type="GO" id="GO:0044826">
    <property type="term" value="P:viral genome integration into host DNA"/>
    <property type="evidence" value="ECO:0007669"/>
    <property type="project" value="UniProtKB-KW"/>
</dbReference>
<dbReference type="GO" id="GO:0046718">
    <property type="term" value="P:symbiont entry into host cell"/>
    <property type="evidence" value="ECO:0007669"/>
    <property type="project" value="UniProtKB-KW"/>
</dbReference>
<dbReference type="SUPFAM" id="SSF56349">
    <property type="entry name" value="DNA breaking-rejoining enzymes"/>
    <property type="match status" value="1"/>
</dbReference>
<dbReference type="CDD" id="cd01189">
    <property type="entry name" value="INT_ICEBs1_C_like"/>
    <property type="match status" value="1"/>
</dbReference>
<keyword evidence="7" id="KW-1160">Virus entry into host cell</keyword>
<evidence type="ECO:0000256" key="5">
    <source>
        <dbReference type="ARBA" id="ARBA00023172"/>
    </source>
</evidence>
<evidence type="ECO:0000256" key="4">
    <source>
        <dbReference type="ARBA" id="ARBA00023125"/>
    </source>
</evidence>
<dbReference type="InterPro" id="IPR002104">
    <property type="entry name" value="Integrase_catalytic"/>
</dbReference>
<sequence length="374" mass="43365">MGKSLKGKELGEGISQRKDGYYVGRYTDRTGKRRQKLFRSVRECQKWVADGKYNDEHSDIEQPENMTVDAWYEIWIDMKRRTVKQGTVFNYSFNYKKHIKPKIGEKEIKKVNPLICQKVLNDMSDSGMKNGTENIVKAIMSNMFEYAVQNDIIPKNPCKKAVKVSGKNQCERLPMSLTEQKMFINLITGGKYEYIFRFVLQTGLRVGEVLALRWSDIDFENNILTVCRSLNEDKSKKEWIFEKTKSKAGERSIPLTKEASRILRLVKKKQKGYAVNIVYGDLVFRDPEGEFITRYRLSSRLNYICKLNGMRAISMHILRHTFATRCIEAGMNPKALQSIMGHEKISTTLDLYVKANDEYKIEEVSKVENSLIIV</sequence>
<dbReference type="Pfam" id="PF14659">
    <property type="entry name" value="Phage_int_SAM_3"/>
    <property type="match status" value="1"/>
</dbReference>
<evidence type="ECO:0000256" key="1">
    <source>
        <dbReference type="ARBA" id="ARBA00008857"/>
    </source>
</evidence>
<evidence type="ECO:0000256" key="3">
    <source>
        <dbReference type="ARBA" id="ARBA00022908"/>
    </source>
</evidence>
<dbReference type="GO" id="GO:0006310">
    <property type="term" value="P:DNA recombination"/>
    <property type="evidence" value="ECO:0007669"/>
    <property type="project" value="UniProtKB-KW"/>
</dbReference>
<accession>A0A8S5RFZ6</accession>
<evidence type="ECO:0000256" key="7">
    <source>
        <dbReference type="ARBA" id="ARBA00023296"/>
    </source>
</evidence>
<evidence type="ECO:0000256" key="6">
    <source>
        <dbReference type="ARBA" id="ARBA00023195"/>
    </source>
</evidence>
<evidence type="ECO:0000259" key="9">
    <source>
        <dbReference type="PROSITE" id="PS51898"/>
    </source>
</evidence>
<dbReference type="Pfam" id="PF00589">
    <property type="entry name" value="Phage_integrase"/>
    <property type="match status" value="1"/>
</dbReference>
<dbReference type="GO" id="GO:0015074">
    <property type="term" value="P:DNA integration"/>
    <property type="evidence" value="ECO:0007669"/>
    <property type="project" value="UniProtKB-KW"/>
</dbReference>
<reference evidence="11" key="1">
    <citation type="journal article" date="2021" name="Proc. Natl. Acad. Sci. U.S.A.">
        <title>A Catalog of Tens of Thousands of Viruses from Human Metagenomes Reveals Hidden Associations with Chronic Diseases.</title>
        <authorList>
            <person name="Tisza M.J."/>
            <person name="Buck C.B."/>
        </authorList>
    </citation>
    <scope>NUCLEOTIDE SEQUENCE</scope>
    <source>
        <strain evidence="11">CtQmo6</strain>
    </source>
</reference>
<dbReference type="PROSITE" id="PS51898">
    <property type="entry name" value="TYR_RECOMBINASE"/>
    <property type="match status" value="1"/>
</dbReference>
<organism evidence="11">
    <name type="scientific">virus sp. ctQmo6</name>
    <dbReference type="NCBI Taxonomy" id="2827990"/>
    <lineage>
        <taxon>Viruses</taxon>
    </lineage>
</organism>
<evidence type="ECO:0000259" key="10">
    <source>
        <dbReference type="PROSITE" id="PS51900"/>
    </source>
</evidence>
<evidence type="ECO:0000256" key="8">
    <source>
        <dbReference type="PROSITE-ProRule" id="PRU01248"/>
    </source>
</evidence>
<dbReference type="PANTHER" id="PTHR30629">
    <property type="entry name" value="PROPHAGE INTEGRASE"/>
    <property type="match status" value="1"/>
</dbReference>
<feature type="domain" description="Tyr recombinase" evidence="9">
    <location>
        <begin position="170"/>
        <end position="365"/>
    </location>
</feature>
<dbReference type="InterPro" id="IPR050808">
    <property type="entry name" value="Phage_Integrase"/>
</dbReference>
<dbReference type="InterPro" id="IPR013762">
    <property type="entry name" value="Integrase-like_cat_sf"/>
</dbReference>
<evidence type="ECO:0000313" key="11">
    <source>
        <dbReference type="EMBL" id="DAE30083.1"/>
    </source>
</evidence>
<dbReference type="InterPro" id="IPR044068">
    <property type="entry name" value="CB"/>
</dbReference>
<dbReference type="EMBL" id="BK059102">
    <property type="protein sequence ID" value="DAE30083.1"/>
    <property type="molecule type" value="Genomic_DNA"/>
</dbReference>
<dbReference type="PANTHER" id="PTHR30629:SF6">
    <property type="entry name" value="PROPHAGE INTEGRASE INTA-RELATED"/>
    <property type="match status" value="1"/>
</dbReference>